<dbReference type="AlphaFoldDB" id="A0A939LX90"/>
<comment type="caution">
    <text evidence="2">The sequence shown here is derived from an EMBL/GenBank/DDBJ whole genome shotgun (WGS) entry which is preliminary data.</text>
</comment>
<evidence type="ECO:0000256" key="1">
    <source>
        <dbReference type="SAM" id="Phobius"/>
    </source>
</evidence>
<keyword evidence="1" id="KW-0812">Transmembrane</keyword>
<keyword evidence="3" id="KW-1185">Reference proteome</keyword>
<dbReference type="Proteomes" id="UP000664398">
    <property type="component" value="Unassembled WGS sequence"/>
</dbReference>
<sequence>MKIPVPDAPRRGPRFGFLASIVLLVGMLATVMPAAAPSPARAASYSHGVSFGGWEVGAFLSSTGQLVYCVEPGASEPRAAQNTPVPVGTLTGYTTQARDETGWNGTVSVGPMSGESLRRMNWLLTKHGQSADPGMAAVVQIAIWMLRYDSGTSPWLDHHFGWIAAHGGGDHLAHARSLLAEAEAATGPRSTPVPEAELSLALDAEQGRGRVDYPAGTTAITLEGAVFEGGGAELRVDGGAAGSASWTTELHAEGWQREHRVTATGEWNHVEEVWPAEVMLHSATEANQQDLGSMVGPLQDAHRAPLGPVSAVIDTRFAPVLSTRTDQPIVERGTGRFSDLVTLSTLEGETPWASRRHADGSVEYAPVVAEGVLYGPFSHPQAVADHAPQGAPVAGRARLIADRGPGEYRAEIDAAPGEAGYYSWVWRIDESEQRPEVRAAGLLPSGYGFADRFGLPEEGQTVPSTLHWSTELESRELALDSLVLRDRLTASLRHGAWLRDENGSRIPARIRLTVYGSAEEPVRAPQPPPGVGEIARVFADIDSTGEIEVAPIELPFETRGWVTVQACLLSEEQSEEHRGLIAEWCDDFGVPSETARISVPTVRTEAQPSAVVGEAFGDVAFVEGLVPAGAELGFAYYLAPAAGEPKYDERWEPRTDENGEPVLWEETELAAMTEEERCLAQPVATTARVEVRAAGRVSSPRIVARSTGVGYWVEDLTMPHPETGERVELHRGACGLENERTEILDQERPLPAPNTSAATELSATGGVDPRFALLGVVPLAGAGLTMLLAARRRSGGAGLRE</sequence>
<protein>
    <submittedName>
        <fullName evidence="2">Uncharacterized protein</fullName>
    </submittedName>
</protein>
<keyword evidence="1" id="KW-0472">Membrane</keyword>
<gene>
    <name evidence="2" type="ORF">J4H91_12500</name>
</gene>
<evidence type="ECO:0000313" key="3">
    <source>
        <dbReference type="Proteomes" id="UP000664398"/>
    </source>
</evidence>
<evidence type="ECO:0000313" key="2">
    <source>
        <dbReference type="EMBL" id="MBO1806126.1"/>
    </source>
</evidence>
<keyword evidence="1" id="KW-1133">Transmembrane helix</keyword>
<accession>A0A939LX90</accession>
<organism evidence="2 3">
    <name type="scientific">Leucobacter ruminantium</name>
    <dbReference type="NCBI Taxonomy" id="1289170"/>
    <lineage>
        <taxon>Bacteria</taxon>
        <taxon>Bacillati</taxon>
        <taxon>Actinomycetota</taxon>
        <taxon>Actinomycetes</taxon>
        <taxon>Micrococcales</taxon>
        <taxon>Microbacteriaceae</taxon>
        <taxon>Leucobacter</taxon>
    </lineage>
</organism>
<name>A0A939LX90_9MICO</name>
<reference evidence="2" key="1">
    <citation type="submission" date="2021-03" db="EMBL/GenBank/DDBJ databases">
        <title>Leucobacter chromiisoli sp. nov., isolated from chromium-containing soil of chemical plant.</title>
        <authorList>
            <person name="Xu Z."/>
        </authorList>
    </citation>
    <scope>NUCLEOTIDE SEQUENCE</scope>
    <source>
        <strain evidence="2">A2</strain>
    </source>
</reference>
<dbReference type="EMBL" id="JAGDYL010000024">
    <property type="protein sequence ID" value="MBO1806126.1"/>
    <property type="molecule type" value="Genomic_DNA"/>
</dbReference>
<feature type="transmembrane region" description="Helical" evidence="1">
    <location>
        <begin position="771"/>
        <end position="790"/>
    </location>
</feature>
<proteinExistence type="predicted"/>
<dbReference type="RefSeq" id="WP_208046593.1">
    <property type="nucleotide sequence ID" value="NZ_JAGDYL010000024.1"/>
</dbReference>